<evidence type="ECO:0000313" key="8">
    <source>
        <dbReference type="Proteomes" id="UP000706151"/>
    </source>
</evidence>
<comment type="cofactor">
    <cofactor evidence="1">
        <name>pyridoxal 5'-phosphate</name>
        <dbReference type="ChEBI" id="CHEBI:597326"/>
    </cofactor>
</comment>
<dbReference type="Proteomes" id="UP000706151">
    <property type="component" value="Unassembled WGS sequence"/>
</dbReference>
<proteinExistence type="inferred from homology"/>
<gene>
    <name evidence="7" type="ORF">IPK02_17270</name>
</gene>
<organism evidence="7 8">
    <name type="scientific">Candidatus Accumulibacter affinis</name>
    <dbReference type="NCBI Taxonomy" id="2954384"/>
    <lineage>
        <taxon>Bacteria</taxon>
        <taxon>Pseudomonadati</taxon>
        <taxon>Pseudomonadota</taxon>
        <taxon>Betaproteobacteria</taxon>
        <taxon>Candidatus Accumulibacter</taxon>
    </lineage>
</organism>
<protein>
    <submittedName>
        <fullName evidence="7">Aminotransferase class III-fold pyridoxal phosphate-dependent enzyme</fullName>
    </submittedName>
</protein>
<dbReference type="PIRSF" id="PIRSF000521">
    <property type="entry name" value="Transaminase_4ab_Lys_Orn"/>
    <property type="match status" value="1"/>
</dbReference>
<keyword evidence="4" id="KW-0808">Transferase</keyword>
<dbReference type="Gene3D" id="3.40.640.10">
    <property type="entry name" value="Type I PLP-dependent aspartate aminotransferase-like (Major domain)"/>
    <property type="match status" value="1"/>
</dbReference>
<dbReference type="Pfam" id="PF00202">
    <property type="entry name" value="Aminotran_3"/>
    <property type="match status" value="1"/>
</dbReference>
<dbReference type="Gene3D" id="3.90.1150.10">
    <property type="entry name" value="Aspartate Aminotransferase, domain 1"/>
    <property type="match status" value="1"/>
</dbReference>
<dbReference type="FunFam" id="3.40.640.10:FF:000014">
    <property type="entry name" value="Adenosylmethionine-8-amino-7-oxononanoate aminotransferase, probable"/>
    <property type="match status" value="1"/>
</dbReference>
<dbReference type="PROSITE" id="PS00600">
    <property type="entry name" value="AA_TRANSFER_CLASS_3"/>
    <property type="match status" value="1"/>
</dbReference>
<dbReference type="InterPro" id="IPR005814">
    <property type="entry name" value="Aminotrans_3"/>
</dbReference>
<dbReference type="InterPro" id="IPR015424">
    <property type="entry name" value="PyrdxlP-dep_Trfase"/>
</dbReference>
<dbReference type="PANTHER" id="PTHR43094">
    <property type="entry name" value="AMINOTRANSFERASE"/>
    <property type="match status" value="1"/>
</dbReference>
<dbReference type="InterPro" id="IPR015422">
    <property type="entry name" value="PyrdxlP-dep_Trfase_small"/>
</dbReference>
<evidence type="ECO:0000256" key="1">
    <source>
        <dbReference type="ARBA" id="ARBA00001933"/>
    </source>
</evidence>
<evidence type="ECO:0000256" key="2">
    <source>
        <dbReference type="ARBA" id="ARBA00008954"/>
    </source>
</evidence>
<dbReference type="AlphaFoldDB" id="A0A935TD56"/>
<name>A0A935TD56_9PROT</name>
<accession>A0A935TD56</accession>
<dbReference type="GO" id="GO:0008483">
    <property type="term" value="F:transaminase activity"/>
    <property type="evidence" value="ECO:0007669"/>
    <property type="project" value="UniProtKB-KW"/>
</dbReference>
<sequence>MSNGPDLDLSFNWLPFTPNRDFRREPKILARAKGMFYYDPAGRPIIDGSSGLFSVAAGHGREEITQAVSRQLAELDFAPSFYRGNPPAFLVAEKLADILPAGLDRVFLVNSGSEAVDTAIKVALLYHRVRGEAQRTLFVSRERAYHGVNLGGLGLSGIVNNRRHFASQLPNVPLLRHTRLAENRFTRGLPQHGGELADDLLRIIATHGAENIAAVFVEPIAGSTGVLLPPQGYLERLREITLAHGILLVFDEVICGFGRTGKAFAAQSFGVRPDLLTIAKAISNGAIPMGAVAVDRGIHEAIINSAPADQIEFFHGYTSGGHPVAAAAAIATLEIYRREELFVRGEALSSYFIDQLFTLRELPVVTDIRAYGLIAGIDLAPDGKPGVRGYHLQKALFDRGLHMKTTGDAAIIAPALVAERQHIDEIVSILRRTLAEEK</sequence>
<keyword evidence="3 7" id="KW-0032">Aminotransferase</keyword>
<reference evidence="7 8" key="1">
    <citation type="submission" date="2020-10" db="EMBL/GenBank/DDBJ databases">
        <title>Connecting structure to function with the recovery of over 1000 high-quality activated sludge metagenome-assembled genomes encoding full-length rRNA genes using long-read sequencing.</title>
        <authorList>
            <person name="Singleton C.M."/>
            <person name="Petriglieri F."/>
            <person name="Kristensen J.M."/>
            <person name="Kirkegaard R.H."/>
            <person name="Michaelsen T.Y."/>
            <person name="Andersen M.H."/>
            <person name="Karst S.M."/>
            <person name="Dueholm M.S."/>
            <person name="Nielsen P.H."/>
            <person name="Albertsen M."/>
        </authorList>
    </citation>
    <scope>NUCLEOTIDE SEQUENCE [LARGE SCALE GENOMIC DNA]</scope>
    <source>
        <strain evidence="7">Fred_18-Q3-R57-64_BAT3C.720</strain>
    </source>
</reference>
<evidence type="ECO:0000256" key="5">
    <source>
        <dbReference type="ARBA" id="ARBA00022898"/>
    </source>
</evidence>
<dbReference type="SUPFAM" id="SSF53383">
    <property type="entry name" value="PLP-dependent transferases"/>
    <property type="match status" value="1"/>
</dbReference>
<evidence type="ECO:0000313" key="7">
    <source>
        <dbReference type="EMBL" id="MBK7955554.1"/>
    </source>
</evidence>
<comment type="caution">
    <text evidence="7">The sequence shown here is derived from an EMBL/GenBank/DDBJ whole genome shotgun (WGS) entry which is preliminary data.</text>
</comment>
<dbReference type="InterPro" id="IPR015421">
    <property type="entry name" value="PyrdxlP-dep_Trfase_major"/>
</dbReference>
<evidence type="ECO:0000256" key="3">
    <source>
        <dbReference type="ARBA" id="ARBA00022576"/>
    </source>
</evidence>
<evidence type="ECO:0000256" key="4">
    <source>
        <dbReference type="ARBA" id="ARBA00022679"/>
    </source>
</evidence>
<evidence type="ECO:0000256" key="6">
    <source>
        <dbReference type="RuleBase" id="RU003560"/>
    </source>
</evidence>
<dbReference type="InterPro" id="IPR049704">
    <property type="entry name" value="Aminotrans_3_PPA_site"/>
</dbReference>
<dbReference type="GO" id="GO:0030170">
    <property type="term" value="F:pyridoxal phosphate binding"/>
    <property type="evidence" value="ECO:0007669"/>
    <property type="project" value="InterPro"/>
</dbReference>
<dbReference type="CDD" id="cd00610">
    <property type="entry name" value="OAT_like"/>
    <property type="match status" value="1"/>
</dbReference>
<dbReference type="EMBL" id="JADJOT010000010">
    <property type="protein sequence ID" value="MBK7955554.1"/>
    <property type="molecule type" value="Genomic_DNA"/>
</dbReference>
<dbReference type="PANTHER" id="PTHR43094:SF1">
    <property type="entry name" value="AMINOTRANSFERASE CLASS-III"/>
    <property type="match status" value="1"/>
</dbReference>
<keyword evidence="5 6" id="KW-0663">Pyridoxal phosphate</keyword>
<comment type="similarity">
    <text evidence="2 6">Belongs to the class-III pyridoxal-phosphate-dependent aminotransferase family.</text>
</comment>